<feature type="coiled-coil region" evidence="1">
    <location>
        <begin position="547"/>
        <end position="574"/>
    </location>
</feature>
<organism evidence="2">
    <name type="scientific">uncultured Desulfobacterium sp</name>
    <dbReference type="NCBI Taxonomy" id="201089"/>
    <lineage>
        <taxon>Bacteria</taxon>
        <taxon>Pseudomonadati</taxon>
        <taxon>Thermodesulfobacteriota</taxon>
        <taxon>Desulfobacteria</taxon>
        <taxon>Desulfobacterales</taxon>
        <taxon>Desulfobacteriaceae</taxon>
        <taxon>Desulfobacterium</taxon>
        <taxon>environmental samples</taxon>
    </lineage>
</organism>
<evidence type="ECO:0000256" key="1">
    <source>
        <dbReference type="SAM" id="Coils"/>
    </source>
</evidence>
<proteinExistence type="predicted"/>
<dbReference type="EMBL" id="OJIN01000043">
    <property type="protein sequence ID" value="SPD72447.1"/>
    <property type="molecule type" value="Genomic_DNA"/>
</dbReference>
<accession>A0A445MSK3</accession>
<gene>
    <name evidence="2" type="ORF">PITCH_A1370014</name>
</gene>
<evidence type="ECO:0000313" key="2">
    <source>
        <dbReference type="EMBL" id="SPD72447.1"/>
    </source>
</evidence>
<protein>
    <recommendedName>
        <fullName evidence="3">Conjugal transfer protein TraI</fullName>
    </recommendedName>
</protein>
<dbReference type="AlphaFoldDB" id="A0A445MSK3"/>
<sequence length="654" mass="75541">MRLSDITDFLPTLGRKFKAERPVPFKRLLLKNFIRNNHGSRTIFSVTGGHPSRGSKASHAKSPKSLFQKCVVKARIVKLGKEGRKAADLHLKYILREGVEKDGSKGVLYGPEEQIDLTHFQHPPTEEPHQFRFIVSPEKATELDLTSFTKTLMKQAEIDLDRPLDWVATNHYNTDNPHAHIVVRGLDKNDKILRMNREYISYGLRNRAIEIATKELGLRTDSDINKEISQAIRSERFTSLDSQIERHLDLDAGNSINFGPYPKDKFARTRQMRLTSRLERLESFGLAQKTGLRSWKLADNWQRALRTMGRRNDIIKTMHQRLNGDPSKYNIIDSSTRRDLDVTGILRRGLCDELTDKYYFIVEEPTGRSHYFESLPGTEKFEEGDVVSVKTAPEKWLKKADGNIYEIALKNDFIYSSDLHLTNINSRSINIKTQNGVKQISATDFVESHERRVKRLSRMGLAEKTSEGWKIHPDLLNQMKRRDIEKPVKKFHITKVSGLSLEDQVKYRGKVWIDKFLFEPSKVVLANFGFGAEVLKAVSLRKQNLLNMGITQKGEALKRALDKLEEQNAIEEISRQRNLRFRRMEETINFKGKMRIIRAQSGRIFASVVNDDTREFSMIPWKKELDKLDRKELLLNMDKSGNLRIKQLSKTVGR</sequence>
<evidence type="ECO:0008006" key="3">
    <source>
        <dbReference type="Google" id="ProtNLM"/>
    </source>
</evidence>
<dbReference type="Pfam" id="PF11843">
    <property type="entry name" value="DUF3363"/>
    <property type="match status" value="1"/>
</dbReference>
<keyword evidence="1" id="KW-0175">Coiled coil</keyword>
<dbReference type="InterPro" id="IPR021795">
    <property type="entry name" value="DUF3363"/>
</dbReference>
<name>A0A445MSK3_9BACT</name>
<reference evidence="2" key="1">
    <citation type="submission" date="2018-01" db="EMBL/GenBank/DDBJ databases">
        <authorList>
            <person name="Regsiter A."/>
            <person name="William W."/>
        </authorList>
    </citation>
    <scope>NUCLEOTIDE SEQUENCE</scope>
    <source>
        <strain evidence="2">TRIP AH-1</strain>
    </source>
</reference>